<name>A0A2Z5R2B9_9MICC</name>
<dbReference type="InterPro" id="IPR003749">
    <property type="entry name" value="ThiS/MoaD-like"/>
</dbReference>
<dbReference type="InterPro" id="IPR012675">
    <property type="entry name" value="Beta-grasp_dom_sf"/>
</dbReference>
<dbReference type="RefSeq" id="WP_128088064.1">
    <property type="nucleotide sequence ID" value="NZ_CBDEQU010000045.1"/>
</dbReference>
<dbReference type="Gene3D" id="3.10.20.30">
    <property type="match status" value="1"/>
</dbReference>
<dbReference type="Pfam" id="PF02597">
    <property type="entry name" value="ThiS"/>
    <property type="match status" value="1"/>
</dbReference>
<dbReference type="GeneID" id="93862396"/>
<protein>
    <submittedName>
        <fullName evidence="1">Molybdenum cofactor biosynthesis protein MoaD</fullName>
    </submittedName>
</protein>
<dbReference type="SUPFAM" id="SSF54285">
    <property type="entry name" value="MoaD/ThiS"/>
    <property type="match status" value="1"/>
</dbReference>
<accession>A0A2Z5R2B9</accession>
<dbReference type="KEGG" id="raj:RA11412_2606"/>
<evidence type="ECO:0000313" key="2">
    <source>
        <dbReference type="Proteomes" id="UP000250241"/>
    </source>
</evidence>
<organism evidence="1 2">
    <name type="scientific">Rothia aeria</name>
    <dbReference type="NCBI Taxonomy" id="172042"/>
    <lineage>
        <taxon>Bacteria</taxon>
        <taxon>Bacillati</taxon>
        <taxon>Actinomycetota</taxon>
        <taxon>Actinomycetes</taxon>
        <taxon>Micrococcales</taxon>
        <taxon>Micrococcaceae</taxon>
        <taxon>Rothia</taxon>
    </lineage>
</organism>
<reference evidence="1 2" key="1">
    <citation type="submission" date="2016-10" db="EMBL/GenBank/DDBJ databases">
        <title>Genome sequence of Rothia aeria strain JCM11412.</title>
        <authorList>
            <person name="Nambu T."/>
        </authorList>
    </citation>
    <scope>NUCLEOTIDE SEQUENCE [LARGE SCALE GENOMIC DNA]</scope>
    <source>
        <strain evidence="1 2">JCM 11412</strain>
    </source>
</reference>
<dbReference type="Proteomes" id="UP000250241">
    <property type="component" value="Chromosome"/>
</dbReference>
<dbReference type="InterPro" id="IPR016155">
    <property type="entry name" value="Mopterin_synth/thiamin_S_b"/>
</dbReference>
<proteinExistence type="predicted"/>
<evidence type="ECO:0000313" key="1">
    <source>
        <dbReference type="EMBL" id="BAV88905.1"/>
    </source>
</evidence>
<keyword evidence="2" id="KW-1185">Reference proteome</keyword>
<dbReference type="EMBL" id="AP017895">
    <property type="protein sequence ID" value="BAV88905.1"/>
    <property type="molecule type" value="Genomic_DNA"/>
</dbReference>
<sequence>MIVRFYAAACAAAGVDQVNITLSDLVSPTLGALVQELGDRYTGTTASGLTLAQVMQQCSFLLDGVRSEHEAALTEETRVDVLPPFAGG</sequence>
<dbReference type="AlphaFoldDB" id="A0A2Z5R2B9"/>
<gene>
    <name evidence="1" type="ORF">RA11412_2606</name>
</gene>